<dbReference type="Proteomes" id="UP000315017">
    <property type="component" value="Chromosome"/>
</dbReference>
<sequence>MVTLNEALLFGRPMIFNTDQGSQFTSCEFTSRLSQSSIAISMDGKGRTMDGEGCRRRDRIANQLSMAFEAGSYRSCSVSPSFALKLLKTSRRLRTPPVT</sequence>
<accession>A0A517YF55</accession>
<evidence type="ECO:0000313" key="1">
    <source>
        <dbReference type="EMBL" id="QDU28864.1"/>
    </source>
</evidence>
<keyword evidence="2" id="KW-1185">Reference proteome</keyword>
<dbReference type="EMBL" id="CP036274">
    <property type="protein sequence ID" value="QDU28864.1"/>
    <property type="molecule type" value="Genomic_DNA"/>
</dbReference>
<evidence type="ECO:0000313" key="2">
    <source>
        <dbReference type="Proteomes" id="UP000315017"/>
    </source>
</evidence>
<organism evidence="1 2">
    <name type="scientific">Anatilimnocola aggregata</name>
    <dbReference type="NCBI Taxonomy" id="2528021"/>
    <lineage>
        <taxon>Bacteria</taxon>
        <taxon>Pseudomonadati</taxon>
        <taxon>Planctomycetota</taxon>
        <taxon>Planctomycetia</taxon>
        <taxon>Pirellulales</taxon>
        <taxon>Pirellulaceae</taxon>
        <taxon>Anatilimnocola</taxon>
    </lineage>
</organism>
<name>A0A517YF55_9BACT</name>
<gene>
    <name evidence="1" type="ORF">ETAA8_39700</name>
</gene>
<protein>
    <submittedName>
        <fullName evidence="1">Uncharacterized protein</fullName>
    </submittedName>
</protein>
<proteinExistence type="predicted"/>
<dbReference type="InterPro" id="IPR012337">
    <property type="entry name" value="RNaseH-like_sf"/>
</dbReference>
<dbReference type="KEGG" id="aagg:ETAA8_39700"/>
<dbReference type="AlphaFoldDB" id="A0A517YF55"/>
<reference evidence="1 2" key="1">
    <citation type="submission" date="2019-02" db="EMBL/GenBank/DDBJ databases">
        <title>Deep-cultivation of Planctomycetes and their phenomic and genomic characterization uncovers novel biology.</title>
        <authorList>
            <person name="Wiegand S."/>
            <person name="Jogler M."/>
            <person name="Boedeker C."/>
            <person name="Pinto D."/>
            <person name="Vollmers J."/>
            <person name="Rivas-Marin E."/>
            <person name="Kohn T."/>
            <person name="Peeters S.H."/>
            <person name="Heuer A."/>
            <person name="Rast P."/>
            <person name="Oberbeckmann S."/>
            <person name="Bunk B."/>
            <person name="Jeske O."/>
            <person name="Meyerdierks A."/>
            <person name="Storesund J.E."/>
            <person name="Kallscheuer N."/>
            <person name="Luecker S."/>
            <person name="Lage O.M."/>
            <person name="Pohl T."/>
            <person name="Merkel B.J."/>
            <person name="Hornburger P."/>
            <person name="Mueller R.-W."/>
            <person name="Bruemmer F."/>
            <person name="Labrenz M."/>
            <person name="Spormann A.M."/>
            <person name="Op den Camp H."/>
            <person name="Overmann J."/>
            <person name="Amann R."/>
            <person name="Jetten M.S.M."/>
            <person name="Mascher T."/>
            <person name="Medema M.H."/>
            <person name="Devos D.P."/>
            <person name="Kaster A.-K."/>
            <person name="Ovreas L."/>
            <person name="Rohde M."/>
            <person name="Galperin M.Y."/>
            <person name="Jogler C."/>
        </authorList>
    </citation>
    <scope>NUCLEOTIDE SEQUENCE [LARGE SCALE GENOMIC DNA]</scope>
    <source>
        <strain evidence="1 2">ETA_A8</strain>
    </source>
</reference>
<dbReference type="SUPFAM" id="SSF53098">
    <property type="entry name" value="Ribonuclease H-like"/>
    <property type="match status" value="1"/>
</dbReference>